<sequence>MSNMMKINNIEHSNVGLQPTAETTKPNLEIRAIEHTSKRFDFSFLKPSKSYNVHRLEQQQYEREYRLIEKASIYGRRDVSKQLSHVNIRTTPAAFSPTPNEIGTHILARLGSQSAYCDEGVISIKGSTLQAAIAVNRDKQEIVLVLNRDQKATGIKSWLNKATKSQSDYLYASNIAQELVKVRNKCYSSYAITITGEHKESKLINYALESAFKVKS</sequence>
<dbReference type="RefSeq" id="WP_187378711.1">
    <property type="nucleotide sequence ID" value="NZ_VSIA01000035.1"/>
</dbReference>
<dbReference type="EMBL" id="MF374350">
    <property type="protein sequence ID" value="AWK60029.1"/>
    <property type="molecule type" value="Genomic_DNA"/>
</dbReference>
<evidence type="ECO:0000313" key="1">
    <source>
        <dbReference type="EMBL" id="AWK60029.1"/>
    </source>
</evidence>
<name>A0A2U8JDS6_VIBCL</name>
<proteinExistence type="predicted"/>
<protein>
    <submittedName>
        <fullName evidence="1">Uncharacterized protein</fullName>
    </submittedName>
</protein>
<accession>A0A2U8JDS6</accession>
<dbReference type="AlphaFoldDB" id="A0A2U8JDS6"/>
<reference evidence="1" key="1">
    <citation type="submission" date="2017-06" db="EMBL/GenBank/DDBJ databases">
        <title>T3SS gene cluster in Vibrio cholerae nonO1/nonO139 isolated in Russia.</title>
        <authorList>
            <person name="Monakhova E.V."/>
            <person name="Omel'chuk E.V."/>
            <person name="Pisanov R.V."/>
            <person name="Arkhangel'skaya I.V."/>
        </authorList>
    </citation>
    <scope>NUCLEOTIDE SEQUENCE</scope>
    <source>
        <strain evidence="1">R-9771</strain>
    </source>
</reference>
<organism evidence="1">
    <name type="scientific">Vibrio cholerae</name>
    <dbReference type="NCBI Taxonomy" id="666"/>
    <lineage>
        <taxon>Bacteria</taxon>
        <taxon>Pseudomonadati</taxon>
        <taxon>Pseudomonadota</taxon>
        <taxon>Gammaproteobacteria</taxon>
        <taxon>Vibrionales</taxon>
        <taxon>Vibrionaceae</taxon>
        <taxon>Vibrio</taxon>
    </lineage>
</organism>